<dbReference type="InterPro" id="IPR005273">
    <property type="entry name" value="Ura-DNA_glyco_family4"/>
</dbReference>
<dbReference type="STRING" id="882082.SaccyDRAFT_1529"/>
<accession>H5XFN9</accession>
<evidence type="ECO:0000256" key="4">
    <source>
        <dbReference type="ARBA" id="ARBA00022723"/>
    </source>
</evidence>
<dbReference type="SMART" id="SM00986">
    <property type="entry name" value="UDG"/>
    <property type="match status" value="1"/>
</dbReference>
<keyword evidence="8" id="KW-0411">Iron-sulfur</keyword>
<dbReference type="AlphaFoldDB" id="H5XFN9"/>
<evidence type="ECO:0000256" key="8">
    <source>
        <dbReference type="ARBA" id="ARBA00023014"/>
    </source>
</evidence>
<protein>
    <recommendedName>
        <fullName evidence="2">Type-4 uracil-DNA glycosylase</fullName>
    </recommendedName>
</protein>
<evidence type="ECO:0000256" key="1">
    <source>
        <dbReference type="ARBA" id="ARBA00006521"/>
    </source>
</evidence>
<evidence type="ECO:0000256" key="3">
    <source>
        <dbReference type="ARBA" id="ARBA00022485"/>
    </source>
</evidence>
<dbReference type="Gene3D" id="3.40.470.10">
    <property type="entry name" value="Uracil-DNA glycosylase-like domain"/>
    <property type="match status" value="1"/>
</dbReference>
<dbReference type="SUPFAM" id="SSF52141">
    <property type="entry name" value="Uracil-DNA glycosylase-like"/>
    <property type="match status" value="1"/>
</dbReference>
<dbReference type="SMART" id="SM00987">
    <property type="entry name" value="UreE_C"/>
    <property type="match status" value="1"/>
</dbReference>
<sequence>MVRYEGAQNYLPRERDLTALREASAVCRGCDLYADATRTVFGEGPERARIVMVGEVPGDREDREGAPFVGPAGGLLDRALVEAGIDRNTVYVTNAVKHFRFTRDEKSGRRIHKKPSRSQIVACKPWLLAELDTVRPELVVALGATAAQSLFGPDFRVSSRRGELLELPGVADPPLAVATVHPSAVLRARDSDRERAYAGLVADLVTAAEAL</sequence>
<evidence type="ECO:0000313" key="12">
    <source>
        <dbReference type="Proteomes" id="UP000002791"/>
    </source>
</evidence>
<keyword evidence="5" id="KW-0227">DNA damage</keyword>
<dbReference type="InterPro" id="IPR051536">
    <property type="entry name" value="UDG_Type-4/5"/>
</dbReference>
<dbReference type="eggNOG" id="COG1573">
    <property type="taxonomic scope" value="Bacteria"/>
</dbReference>
<keyword evidence="7" id="KW-0408">Iron</keyword>
<evidence type="ECO:0000313" key="11">
    <source>
        <dbReference type="EMBL" id="EHR60431.1"/>
    </source>
</evidence>
<dbReference type="GO" id="GO:0006281">
    <property type="term" value="P:DNA repair"/>
    <property type="evidence" value="ECO:0007669"/>
    <property type="project" value="UniProtKB-KW"/>
</dbReference>
<keyword evidence="12" id="KW-1185">Reference proteome</keyword>
<dbReference type="CDD" id="cd10030">
    <property type="entry name" value="UDG-F4_TTUDGA_SPO1dp_like"/>
    <property type="match status" value="1"/>
</dbReference>
<evidence type="ECO:0000259" key="10">
    <source>
        <dbReference type="SMART" id="SM00986"/>
    </source>
</evidence>
<evidence type="ECO:0000256" key="2">
    <source>
        <dbReference type="ARBA" id="ARBA00019403"/>
    </source>
</evidence>
<dbReference type="OrthoDB" id="5290748at2"/>
<proteinExistence type="inferred from homology"/>
<dbReference type="PANTHER" id="PTHR33693">
    <property type="entry name" value="TYPE-5 URACIL-DNA GLYCOSYLASE"/>
    <property type="match status" value="1"/>
</dbReference>
<comment type="similarity">
    <text evidence="1">Belongs to the uracil-DNA glycosylase (UDG) superfamily. Type 4 (UDGa) family.</text>
</comment>
<keyword evidence="9" id="KW-0234">DNA repair</keyword>
<evidence type="ECO:0000256" key="7">
    <source>
        <dbReference type="ARBA" id="ARBA00023004"/>
    </source>
</evidence>
<evidence type="ECO:0000256" key="6">
    <source>
        <dbReference type="ARBA" id="ARBA00022801"/>
    </source>
</evidence>
<dbReference type="NCBIfam" id="TIGR03914">
    <property type="entry name" value="UDG_fam_dom"/>
    <property type="match status" value="1"/>
</dbReference>
<dbReference type="GO" id="GO:0046872">
    <property type="term" value="F:metal ion binding"/>
    <property type="evidence" value="ECO:0007669"/>
    <property type="project" value="UniProtKB-KW"/>
</dbReference>
<dbReference type="Proteomes" id="UP000002791">
    <property type="component" value="Chromosome"/>
</dbReference>
<dbReference type="Pfam" id="PF03167">
    <property type="entry name" value="UDG"/>
    <property type="match status" value="1"/>
</dbReference>
<evidence type="ECO:0000256" key="9">
    <source>
        <dbReference type="ARBA" id="ARBA00023204"/>
    </source>
</evidence>
<dbReference type="PANTHER" id="PTHR33693:SF9">
    <property type="entry name" value="TYPE-4 URACIL-DNA GLYCOSYLASE"/>
    <property type="match status" value="1"/>
</dbReference>
<dbReference type="EMBL" id="CM001440">
    <property type="protein sequence ID" value="EHR60431.1"/>
    <property type="molecule type" value="Genomic_DNA"/>
</dbReference>
<organism evidence="11 12">
    <name type="scientific">Saccharomonospora cyanea NA-134</name>
    <dbReference type="NCBI Taxonomy" id="882082"/>
    <lineage>
        <taxon>Bacteria</taxon>
        <taxon>Bacillati</taxon>
        <taxon>Actinomycetota</taxon>
        <taxon>Actinomycetes</taxon>
        <taxon>Pseudonocardiales</taxon>
        <taxon>Pseudonocardiaceae</taxon>
        <taxon>Saccharomonospora</taxon>
    </lineage>
</organism>
<dbReference type="GO" id="GO:0051539">
    <property type="term" value="F:4 iron, 4 sulfur cluster binding"/>
    <property type="evidence" value="ECO:0007669"/>
    <property type="project" value="UniProtKB-KW"/>
</dbReference>
<feature type="domain" description="Uracil-DNA glycosylase-like" evidence="10">
    <location>
        <begin position="41"/>
        <end position="205"/>
    </location>
</feature>
<gene>
    <name evidence="11" type="ORF">SaccyDRAFT_1529</name>
</gene>
<keyword evidence="4" id="KW-0479">Metal-binding</keyword>
<reference evidence="11 12" key="1">
    <citation type="submission" date="2011-11" db="EMBL/GenBank/DDBJ databases">
        <title>The Noncontiguous Finished sequence of Saccharomonospora cyanea NA-134.</title>
        <authorList>
            <consortium name="US DOE Joint Genome Institute"/>
            <person name="Lucas S."/>
            <person name="Han J."/>
            <person name="Lapidus A."/>
            <person name="Cheng J.-F."/>
            <person name="Goodwin L."/>
            <person name="Pitluck S."/>
            <person name="Peters L."/>
            <person name="Ovchinnikova G."/>
            <person name="Lu M."/>
            <person name="Detter J.C."/>
            <person name="Han C."/>
            <person name="Tapia R."/>
            <person name="Land M."/>
            <person name="Hauser L."/>
            <person name="Kyrpides N."/>
            <person name="Ivanova N."/>
            <person name="Pagani I."/>
            <person name="Brambilla E.-M."/>
            <person name="Klenk H.-P."/>
            <person name="Woyke T."/>
        </authorList>
    </citation>
    <scope>NUCLEOTIDE SEQUENCE [LARGE SCALE GENOMIC DNA]</scope>
    <source>
        <strain evidence="11 12">NA-134</strain>
    </source>
</reference>
<keyword evidence="3" id="KW-0004">4Fe-4S</keyword>
<name>H5XFN9_9PSEU</name>
<dbReference type="InterPro" id="IPR036895">
    <property type="entry name" value="Uracil-DNA_glycosylase-like_sf"/>
</dbReference>
<dbReference type="RefSeq" id="WP_005455039.1">
    <property type="nucleotide sequence ID" value="NZ_CM001440.1"/>
</dbReference>
<dbReference type="GO" id="GO:0097506">
    <property type="term" value="F:deaminated base DNA N-glycosylase activity"/>
    <property type="evidence" value="ECO:0007669"/>
    <property type="project" value="UniProtKB-ARBA"/>
</dbReference>
<dbReference type="HOGENOM" id="CLU_044815_1_3_11"/>
<keyword evidence="6" id="KW-0378">Hydrolase</keyword>
<dbReference type="InterPro" id="IPR005122">
    <property type="entry name" value="Uracil-DNA_glycosylase-like"/>
</dbReference>
<dbReference type="NCBIfam" id="TIGR00758">
    <property type="entry name" value="UDG_fam4"/>
    <property type="match status" value="1"/>
</dbReference>
<evidence type="ECO:0000256" key="5">
    <source>
        <dbReference type="ARBA" id="ARBA00022763"/>
    </source>
</evidence>